<protein>
    <recommendedName>
        <fullName evidence="5">Succinylglutamate desuccinylase/Aspartoacylase catalytic domain-containing protein</fullName>
    </recommendedName>
</protein>
<name>A0A1H3A8S5_9GAMM</name>
<dbReference type="Proteomes" id="UP000199675">
    <property type="component" value="Unassembled WGS sequence"/>
</dbReference>
<dbReference type="SUPFAM" id="SSF53187">
    <property type="entry name" value="Zn-dependent exopeptidases"/>
    <property type="match status" value="1"/>
</dbReference>
<dbReference type="RefSeq" id="WP_091814803.1">
    <property type="nucleotide sequence ID" value="NZ_FNNE01000007.1"/>
</dbReference>
<evidence type="ECO:0000313" key="6">
    <source>
        <dbReference type="EMBL" id="SDX26033.1"/>
    </source>
</evidence>
<sequence>MENKNKRTGVRASRAPFVIAGTEIKAGTRETVEIPVAKLYTHTPLHIPVEVIHGRRDGPVLMVCGAIHGDEINGVEIVRRLLRNSALRHLRGTLVAVPIVNIFGFIQRTRYLPDRRDLNRCFPGSETGSLGGRIAYLLRTQVMEHVTHIIDLHTGAINRFNLPQIRAELKNPETERMAEAFGAPVILNASLREGSLRAYADSQDIPVITFEGGEALRFDEVVITSGARGVMRVMRALEMVPVKKGPRGPKKRTEAAATSTWVRSDIDGIMRPVAKLGQKVRKGQKLAIVADPFGESEEAIIAPCSGIVICVNNLPLVNEGEAIYNIARFDELGEAEKAMDYFRSTYESEVAEEVVPVHPWDELQR</sequence>
<evidence type="ECO:0000256" key="1">
    <source>
        <dbReference type="ARBA" id="ARBA00001947"/>
    </source>
</evidence>
<keyword evidence="7" id="KW-1185">Reference proteome</keyword>
<evidence type="ECO:0000313" key="7">
    <source>
        <dbReference type="Proteomes" id="UP000199675"/>
    </source>
</evidence>
<keyword evidence="3" id="KW-0378">Hydrolase</keyword>
<dbReference type="InterPro" id="IPR043795">
    <property type="entry name" value="N-alpha-Ac-DABA-like"/>
</dbReference>
<evidence type="ECO:0000256" key="4">
    <source>
        <dbReference type="ARBA" id="ARBA00022833"/>
    </source>
</evidence>
<dbReference type="STRING" id="488533.SAMN04487960_107235"/>
<dbReference type="Gene3D" id="3.40.630.10">
    <property type="entry name" value="Zn peptidases"/>
    <property type="match status" value="1"/>
</dbReference>
<dbReference type="GO" id="GO:0016811">
    <property type="term" value="F:hydrolase activity, acting on carbon-nitrogen (but not peptide) bonds, in linear amides"/>
    <property type="evidence" value="ECO:0007669"/>
    <property type="project" value="InterPro"/>
</dbReference>
<dbReference type="EMBL" id="FNNE01000007">
    <property type="protein sequence ID" value="SDX26033.1"/>
    <property type="molecule type" value="Genomic_DNA"/>
</dbReference>
<dbReference type="InterPro" id="IPR053138">
    <property type="entry name" value="N-alpha-Ac-DABA_deacetylase"/>
</dbReference>
<feature type="domain" description="Succinylglutamate desuccinylase/Aspartoacylase catalytic" evidence="5">
    <location>
        <begin position="58"/>
        <end position="236"/>
    </location>
</feature>
<dbReference type="GO" id="GO:0046872">
    <property type="term" value="F:metal ion binding"/>
    <property type="evidence" value="ECO:0007669"/>
    <property type="project" value="UniProtKB-KW"/>
</dbReference>
<dbReference type="PIRSF" id="PIRSF039012">
    <property type="entry name" value="ASP"/>
    <property type="match status" value="1"/>
</dbReference>
<keyword evidence="4" id="KW-0862">Zinc</keyword>
<reference evidence="6 7" key="1">
    <citation type="submission" date="2016-10" db="EMBL/GenBank/DDBJ databases">
        <authorList>
            <person name="de Groot N.N."/>
        </authorList>
    </citation>
    <scope>NUCLEOTIDE SEQUENCE [LARGE SCALE GENOMIC DNA]</scope>
    <source>
        <strain evidence="6 7">CGMCC 1.7059</strain>
    </source>
</reference>
<organism evidence="6 7">
    <name type="scientific">Marinobacter mobilis</name>
    <dbReference type="NCBI Taxonomy" id="488533"/>
    <lineage>
        <taxon>Bacteria</taxon>
        <taxon>Pseudomonadati</taxon>
        <taxon>Pseudomonadota</taxon>
        <taxon>Gammaproteobacteria</taxon>
        <taxon>Pseudomonadales</taxon>
        <taxon>Marinobacteraceae</taxon>
        <taxon>Marinobacter</taxon>
    </lineage>
</organism>
<evidence type="ECO:0000259" key="5">
    <source>
        <dbReference type="Pfam" id="PF24827"/>
    </source>
</evidence>
<dbReference type="InterPro" id="IPR055438">
    <property type="entry name" value="AstE_AspA_cat"/>
</dbReference>
<dbReference type="GO" id="GO:0016788">
    <property type="term" value="F:hydrolase activity, acting on ester bonds"/>
    <property type="evidence" value="ECO:0007669"/>
    <property type="project" value="InterPro"/>
</dbReference>
<dbReference type="CDD" id="cd06251">
    <property type="entry name" value="M14_ASTE_ASPA-like"/>
    <property type="match status" value="1"/>
</dbReference>
<dbReference type="PANTHER" id="PTHR37326">
    <property type="entry name" value="BLL3975 PROTEIN"/>
    <property type="match status" value="1"/>
</dbReference>
<comment type="cofactor">
    <cofactor evidence="1">
        <name>Zn(2+)</name>
        <dbReference type="ChEBI" id="CHEBI:29105"/>
    </cofactor>
</comment>
<evidence type="ECO:0000256" key="3">
    <source>
        <dbReference type="ARBA" id="ARBA00022801"/>
    </source>
</evidence>
<gene>
    <name evidence="6" type="ORF">SAMN04487960_107235</name>
</gene>
<evidence type="ECO:0000256" key="2">
    <source>
        <dbReference type="ARBA" id="ARBA00022723"/>
    </source>
</evidence>
<proteinExistence type="predicted"/>
<keyword evidence="2" id="KW-0479">Metal-binding</keyword>
<dbReference type="PANTHER" id="PTHR37326:SF2">
    <property type="entry name" value="SUCCINYLGLUTAMATE DESUCCINYLASE_ASPARTOACYLASE FAMILY PROTEIN"/>
    <property type="match status" value="1"/>
</dbReference>
<dbReference type="AlphaFoldDB" id="A0A1H3A8S5"/>
<dbReference type="OrthoDB" id="9782876at2"/>
<dbReference type="Pfam" id="PF24827">
    <property type="entry name" value="AstE_AspA_cat"/>
    <property type="match status" value="1"/>
</dbReference>
<accession>A0A1H3A8S5</accession>